<dbReference type="Proteomes" id="UP001233999">
    <property type="component" value="Unassembled WGS sequence"/>
</dbReference>
<sequence length="83" mass="8968">SFALLAILCNTAVATITVVVVSNPEGSFHETSISYLAQIIQMLLGEVDTFLMTGCRTKGKTGILPTYVLTDKSDNQQTNMNPM</sequence>
<name>A0AAD7ZA58_DIPPU</name>
<accession>A0AAD7ZA58</accession>
<reference evidence="1" key="2">
    <citation type="submission" date="2023-05" db="EMBL/GenBank/DDBJ databases">
        <authorList>
            <person name="Fouks B."/>
        </authorList>
    </citation>
    <scope>NUCLEOTIDE SEQUENCE</scope>
    <source>
        <strain evidence="1">Stay&amp;Tobe</strain>
        <tissue evidence="1">Testes</tissue>
    </source>
</reference>
<dbReference type="AlphaFoldDB" id="A0AAD7ZA58"/>
<evidence type="ECO:0000313" key="1">
    <source>
        <dbReference type="EMBL" id="KAJ9576741.1"/>
    </source>
</evidence>
<evidence type="ECO:0000313" key="2">
    <source>
        <dbReference type="Proteomes" id="UP001233999"/>
    </source>
</evidence>
<protein>
    <submittedName>
        <fullName evidence="1">Uncharacterized protein</fullName>
    </submittedName>
</protein>
<gene>
    <name evidence="1" type="ORF">L9F63_025361</name>
</gene>
<keyword evidence="2" id="KW-1185">Reference proteome</keyword>
<feature type="non-terminal residue" evidence="1">
    <location>
        <position position="1"/>
    </location>
</feature>
<proteinExistence type="predicted"/>
<feature type="non-terminal residue" evidence="1">
    <location>
        <position position="83"/>
    </location>
</feature>
<comment type="caution">
    <text evidence="1">The sequence shown here is derived from an EMBL/GenBank/DDBJ whole genome shotgun (WGS) entry which is preliminary data.</text>
</comment>
<reference evidence="1" key="1">
    <citation type="journal article" date="2023" name="IScience">
        <title>Live-bearing cockroach genome reveals convergent evolutionary mechanisms linked to viviparity in insects and beyond.</title>
        <authorList>
            <person name="Fouks B."/>
            <person name="Harrison M.C."/>
            <person name="Mikhailova A.A."/>
            <person name="Marchal E."/>
            <person name="English S."/>
            <person name="Carruthers M."/>
            <person name="Jennings E.C."/>
            <person name="Chiamaka E.L."/>
            <person name="Frigard R.A."/>
            <person name="Pippel M."/>
            <person name="Attardo G.M."/>
            <person name="Benoit J.B."/>
            <person name="Bornberg-Bauer E."/>
            <person name="Tobe S.S."/>
        </authorList>
    </citation>
    <scope>NUCLEOTIDE SEQUENCE</scope>
    <source>
        <strain evidence="1">Stay&amp;Tobe</strain>
    </source>
</reference>
<dbReference type="EMBL" id="JASPKZ010009438">
    <property type="protein sequence ID" value="KAJ9576741.1"/>
    <property type="molecule type" value="Genomic_DNA"/>
</dbReference>
<organism evidence="1 2">
    <name type="scientific">Diploptera punctata</name>
    <name type="common">Pacific beetle cockroach</name>
    <dbReference type="NCBI Taxonomy" id="6984"/>
    <lineage>
        <taxon>Eukaryota</taxon>
        <taxon>Metazoa</taxon>
        <taxon>Ecdysozoa</taxon>
        <taxon>Arthropoda</taxon>
        <taxon>Hexapoda</taxon>
        <taxon>Insecta</taxon>
        <taxon>Pterygota</taxon>
        <taxon>Neoptera</taxon>
        <taxon>Polyneoptera</taxon>
        <taxon>Dictyoptera</taxon>
        <taxon>Blattodea</taxon>
        <taxon>Blaberoidea</taxon>
        <taxon>Blaberidae</taxon>
        <taxon>Diplopterinae</taxon>
        <taxon>Diploptera</taxon>
    </lineage>
</organism>